<name>A0ABR8A688_9CYAN</name>
<reference evidence="3 4" key="1">
    <citation type="journal article" date="2020" name="ISME J.">
        <title>Comparative genomics reveals insights into cyanobacterial evolution and habitat adaptation.</title>
        <authorList>
            <person name="Chen M.Y."/>
            <person name="Teng W.K."/>
            <person name="Zhao L."/>
            <person name="Hu C.X."/>
            <person name="Zhou Y.K."/>
            <person name="Han B.P."/>
            <person name="Song L.R."/>
            <person name="Shu W.S."/>
        </authorList>
    </citation>
    <scope>NUCLEOTIDE SEQUENCE [LARGE SCALE GENOMIC DNA]</scope>
    <source>
        <strain evidence="3 4">FACHB-288</strain>
    </source>
</reference>
<proteinExistence type="predicted"/>
<dbReference type="Pfam" id="PF13579">
    <property type="entry name" value="Glyco_trans_4_4"/>
    <property type="match status" value="1"/>
</dbReference>
<dbReference type="SUPFAM" id="SSF53756">
    <property type="entry name" value="UDP-Glycosyltransferase/glycogen phosphorylase"/>
    <property type="match status" value="1"/>
</dbReference>
<organism evidence="3 4">
    <name type="scientific">Calothrix parietina FACHB-288</name>
    <dbReference type="NCBI Taxonomy" id="2692896"/>
    <lineage>
        <taxon>Bacteria</taxon>
        <taxon>Bacillati</taxon>
        <taxon>Cyanobacteriota</taxon>
        <taxon>Cyanophyceae</taxon>
        <taxon>Nostocales</taxon>
        <taxon>Calotrichaceae</taxon>
        <taxon>Calothrix</taxon>
    </lineage>
</organism>
<sequence>MTRLLFITERFAPDLGGLARSATRLVGTLSQLGIEVDVVTWSRYLQPGEVLPPENKEAKIRVYRIGLYRHWDMTMPHTLNVLEWLHSASRYDAVWGHYLFPSGFLATWFAALVGLPSTVSARGNDIDREMFPPGDFARLQWTLQHAKVITAVSADMSRKIQLLSGRDDVLVLKNAVDTEIFSPQNNPTPSPSPQARRGEGITRESLGITPDEVILGFCGELREKKGQQFLLNALTTVRQVHPACLLIIGEVRPSQESVLQLYKTNQPENAQRIIITGHLPNSEAVAEYLRLCDVYLQPSLWEGMPNALLEAMACGCGCIASDAGGIPEVITHGKDGFLLPRSQLHKLGEAVLEYLTLTDEQKNQISQAARDRILTEYSLAQEKLQLQTLIARLIPNSV</sequence>
<evidence type="ECO:0000259" key="1">
    <source>
        <dbReference type="Pfam" id="PF00534"/>
    </source>
</evidence>
<dbReference type="EMBL" id="JACJQH010000003">
    <property type="protein sequence ID" value="MBD2194347.1"/>
    <property type="molecule type" value="Genomic_DNA"/>
</dbReference>
<keyword evidence="4" id="KW-1185">Reference proteome</keyword>
<evidence type="ECO:0000313" key="3">
    <source>
        <dbReference type="EMBL" id="MBD2194347.1"/>
    </source>
</evidence>
<evidence type="ECO:0000259" key="2">
    <source>
        <dbReference type="Pfam" id="PF13579"/>
    </source>
</evidence>
<dbReference type="CDD" id="cd03801">
    <property type="entry name" value="GT4_PimA-like"/>
    <property type="match status" value="1"/>
</dbReference>
<dbReference type="InterPro" id="IPR028098">
    <property type="entry name" value="Glyco_trans_4-like_N"/>
</dbReference>
<accession>A0ABR8A688</accession>
<dbReference type="InterPro" id="IPR050194">
    <property type="entry name" value="Glycosyltransferase_grp1"/>
</dbReference>
<protein>
    <submittedName>
        <fullName evidence="3">Glycosyltransferase family 4 protein</fullName>
    </submittedName>
</protein>
<dbReference type="Pfam" id="PF00534">
    <property type="entry name" value="Glycos_transf_1"/>
    <property type="match status" value="1"/>
</dbReference>
<gene>
    <name evidence="3" type="ORF">H6G24_02405</name>
</gene>
<dbReference type="PANTHER" id="PTHR45947">
    <property type="entry name" value="SULFOQUINOVOSYL TRANSFERASE SQD2"/>
    <property type="match status" value="1"/>
</dbReference>
<dbReference type="PANTHER" id="PTHR45947:SF15">
    <property type="entry name" value="TEICHURONIC ACID BIOSYNTHESIS GLYCOSYLTRANSFERASE TUAC-RELATED"/>
    <property type="match status" value="1"/>
</dbReference>
<feature type="domain" description="Glycosyltransferase subfamily 4-like N-terminal" evidence="2">
    <location>
        <begin position="16"/>
        <end position="174"/>
    </location>
</feature>
<dbReference type="Proteomes" id="UP000658514">
    <property type="component" value="Unassembled WGS sequence"/>
</dbReference>
<feature type="domain" description="Glycosyl transferase family 1" evidence="1">
    <location>
        <begin position="203"/>
        <end position="371"/>
    </location>
</feature>
<evidence type="ECO:0000313" key="4">
    <source>
        <dbReference type="Proteomes" id="UP000658514"/>
    </source>
</evidence>
<dbReference type="RefSeq" id="WP_190546710.1">
    <property type="nucleotide sequence ID" value="NZ_CAWPNO010000062.1"/>
</dbReference>
<dbReference type="Gene3D" id="3.40.50.2000">
    <property type="entry name" value="Glycogen Phosphorylase B"/>
    <property type="match status" value="2"/>
</dbReference>
<dbReference type="InterPro" id="IPR001296">
    <property type="entry name" value="Glyco_trans_1"/>
</dbReference>
<comment type="caution">
    <text evidence="3">The sequence shown here is derived from an EMBL/GenBank/DDBJ whole genome shotgun (WGS) entry which is preliminary data.</text>
</comment>